<keyword evidence="5" id="KW-0997">Cell inner membrane</keyword>
<keyword evidence="8" id="KW-0472">Membrane</keyword>
<dbReference type="InterPro" id="IPR017871">
    <property type="entry name" value="ABC_transporter-like_CS"/>
</dbReference>
<dbReference type="GO" id="GO:0015833">
    <property type="term" value="P:peptide transport"/>
    <property type="evidence" value="ECO:0007669"/>
    <property type="project" value="InterPro"/>
</dbReference>
<dbReference type="Pfam" id="PF00005">
    <property type="entry name" value="ABC_tran"/>
    <property type="match status" value="2"/>
</dbReference>
<evidence type="ECO:0000256" key="2">
    <source>
        <dbReference type="ARBA" id="ARBA00005417"/>
    </source>
</evidence>
<comment type="similarity">
    <text evidence="2">Belongs to the ABC transporter superfamily.</text>
</comment>
<organism evidence="11 12">
    <name type="scientific">Burkholderia cepacia</name>
    <name type="common">Pseudomonas cepacia</name>
    <dbReference type="NCBI Taxonomy" id="292"/>
    <lineage>
        <taxon>Bacteria</taxon>
        <taxon>Pseudomonadati</taxon>
        <taxon>Pseudomonadota</taxon>
        <taxon>Betaproteobacteria</taxon>
        <taxon>Burkholderiales</taxon>
        <taxon>Burkholderiaceae</taxon>
        <taxon>Burkholderia</taxon>
        <taxon>Burkholderia cepacia complex</taxon>
    </lineage>
</organism>
<dbReference type="Proteomes" id="UP000645612">
    <property type="component" value="Unassembled WGS sequence"/>
</dbReference>
<dbReference type="InterPro" id="IPR027417">
    <property type="entry name" value="P-loop_NTPase"/>
</dbReference>
<evidence type="ECO:0000256" key="6">
    <source>
        <dbReference type="ARBA" id="ARBA00022741"/>
    </source>
</evidence>
<dbReference type="CDD" id="cd03257">
    <property type="entry name" value="ABC_NikE_OppD_transporters"/>
    <property type="match status" value="2"/>
</dbReference>
<gene>
    <name evidence="11" type="ORF">JAO13_02195</name>
</gene>
<protein>
    <submittedName>
        <fullName evidence="11">ABC transporter ATP-binding protein</fullName>
    </submittedName>
</protein>
<feature type="compositionally biased region" description="Basic and acidic residues" evidence="9">
    <location>
        <begin position="540"/>
        <end position="549"/>
    </location>
</feature>
<dbReference type="InterPro" id="IPR003439">
    <property type="entry name" value="ABC_transporter-like_ATP-bd"/>
</dbReference>
<dbReference type="GO" id="GO:0016887">
    <property type="term" value="F:ATP hydrolysis activity"/>
    <property type="evidence" value="ECO:0007669"/>
    <property type="project" value="InterPro"/>
</dbReference>
<evidence type="ECO:0000256" key="7">
    <source>
        <dbReference type="ARBA" id="ARBA00022840"/>
    </source>
</evidence>
<sequence length="549" mass="59872">MTRPLLQIDGFSAHFGANAAVQDLNLSIGRGERVALVGESGSGKSVTALSILRLAQQATLSGRMLFDGEDLLAKTEQQMRGIRGADIAMVFQEPMTALNPLYTIGKQIAESLRLHEGLRPGEARERGIALLRRTGIPEPERRIDSFPHQLSGGQRQRAMIAMALACRPRLLLADEPTTALDVTVRQQIVDLLIELQEREAAERGMAVLLITHDLNLVRRFAQRVAVMEKGVLVETGTTAGLFAAPQHPYTRRLLDSAPQRAVEPVAAGAQTILDVRQLAVDYRIAAKGWRSVLGKTTFRAVHDVQLSLKRGETLGIVGESGSGKSTLASAVLGLQRPASGGIEIDGMPLASLRTTQGRRTLYGRMQVVFQDPFGSLSPRMTVEQIVGEGLGVHRPQVTGDARRARIAALLQEVGLPAEAMLRYPHEFSGGQRQRIAIARALAVEPELLVLDEPTSALDVSIQKQVLNLLTNLQKKYKLSYLFITHDLAVMRAMAHRVIVMKAGRVVEEGETLDVLHAPSHPYTRALLASSMPAPTPARGPEQRQERTDD</sequence>
<name>A0A8I1APE7_BURCE</name>
<dbReference type="RefSeq" id="WP_060377439.1">
    <property type="nucleotide sequence ID" value="NZ_CADDZZ010000001.1"/>
</dbReference>
<evidence type="ECO:0000256" key="1">
    <source>
        <dbReference type="ARBA" id="ARBA00004417"/>
    </source>
</evidence>
<comment type="subcellular location">
    <subcellularLocation>
        <location evidence="1">Cell inner membrane</location>
        <topology evidence="1">Peripheral membrane protein</topology>
    </subcellularLocation>
</comment>
<dbReference type="NCBIfam" id="NF007739">
    <property type="entry name" value="PRK10419.1"/>
    <property type="match status" value="2"/>
</dbReference>
<feature type="domain" description="ABC transporter" evidence="10">
    <location>
        <begin position="275"/>
        <end position="527"/>
    </location>
</feature>
<dbReference type="GO" id="GO:0005524">
    <property type="term" value="F:ATP binding"/>
    <property type="evidence" value="ECO:0007669"/>
    <property type="project" value="UniProtKB-KW"/>
</dbReference>
<dbReference type="EMBL" id="JAEDXG010000002">
    <property type="protein sequence ID" value="MBH9695257.1"/>
    <property type="molecule type" value="Genomic_DNA"/>
</dbReference>
<keyword evidence="3" id="KW-0813">Transport</keyword>
<reference evidence="11" key="1">
    <citation type="submission" date="2020-12" db="EMBL/GenBank/DDBJ databases">
        <title>Burkholderia cepacia complex in Mexico.</title>
        <authorList>
            <person name="Estrada P."/>
        </authorList>
    </citation>
    <scope>NUCLEOTIDE SEQUENCE</scope>
    <source>
        <strain evidence="11">871</strain>
    </source>
</reference>
<keyword evidence="6" id="KW-0547">Nucleotide-binding</keyword>
<dbReference type="GO" id="GO:0005886">
    <property type="term" value="C:plasma membrane"/>
    <property type="evidence" value="ECO:0007669"/>
    <property type="project" value="UniProtKB-SubCell"/>
</dbReference>
<dbReference type="Pfam" id="PF08352">
    <property type="entry name" value="oligo_HPY"/>
    <property type="match status" value="2"/>
</dbReference>
<dbReference type="PANTHER" id="PTHR43297:SF2">
    <property type="entry name" value="DIPEPTIDE TRANSPORT ATP-BINDING PROTEIN DPPD"/>
    <property type="match status" value="1"/>
</dbReference>
<feature type="domain" description="ABC transporter" evidence="10">
    <location>
        <begin position="6"/>
        <end position="254"/>
    </location>
</feature>
<dbReference type="PANTHER" id="PTHR43297">
    <property type="entry name" value="OLIGOPEPTIDE TRANSPORT ATP-BINDING PROTEIN APPD"/>
    <property type="match status" value="1"/>
</dbReference>
<evidence type="ECO:0000259" key="10">
    <source>
        <dbReference type="PROSITE" id="PS50893"/>
    </source>
</evidence>
<keyword evidence="7 11" id="KW-0067">ATP-binding</keyword>
<dbReference type="PROSITE" id="PS00211">
    <property type="entry name" value="ABC_TRANSPORTER_1"/>
    <property type="match status" value="2"/>
</dbReference>
<evidence type="ECO:0000313" key="12">
    <source>
        <dbReference type="Proteomes" id="UP000645612"/>
    </source>
</evidence>
<evidence type="ECO:0000256" key="9">
    <source>
        <dbReference type="SAM" id="MobiDB-lite"/>
    </source>
</evidence>
<dbReference type="InterPro" id="IPR013563">
    <property type="entry name" value="Oligopep_ABC_C"/>
</dbReference>
<dbReference type="AlphaFoldDB" id="A0A8I1APE7"/>
<evidence type="ECO:0000256" key="8">
    <source>
        <dbReference type="ARBA" id="ARBA00023136"/>
    </source>
</evidence>
<keyword evidence="4" id="KW-1003">Cell membrane</keyword>
<evidence type="ECO:0000256" key="4">
    <source>
        <dbReference type="ARBA" id="ARBA00022475"/>
    </source>
</evidence>
<dbReference type="PROSITE" id="PS50893">
    <property type="entry name" value="ABC_TRANSPORTER_2"/>
    <property type="match status" value="2"/>
</dbReference>
<dbReference type="SMART" id="SM00382">
    <property type="entry name" value="AAA"/>
    <property type="match status" value="2"/>
</dbReference>
<dbReference type="InterPro" id="IPR003593">
    <property type="entry name" value="AAA+_ATPase"/>
</dbReference>
<dbReference type="NCBIfam" id="NF008453">
    <property type="entry name" value="PRK11308.1"/>
    <property type="match status" value="2"/>
</dbReference>
<accession>A0A8I1APE7</accession>
<evidence type="ECO:0000313" key="11">
    <source>
        <dbReference type="EMBL" id="MBH9695257.1"/>
    </source>
</evidence>
<evidence type="ECO:0000256" key="3">
    <source>
        <dbReference type="ARBA" id="ARBA00022448"/>
    </source>
</evidence>
<dbReference type="FunFam" id="3.40.50.300:FF:000016">
    <property type="entry name" value="Oligopeptide ABC transporter ATP-binding component"/>
    <property type="match status" value="2"/>
</dbReference>
<dbReference type="SUPFAM" id="SSF52540">
    <property type="entry name" value="P-loop containing nucleoside triphosphate hydrolases"/>
    <property type="match status" value="2"/>
</dbReference>
<dbReference type="GO" id="GO:0055085">
    <property type="term" value="P:transmembrane transport"/>
    <property type="evidence" value="ECO:0007669"/>
    <property type="project" value="UniProtKB-ARBA"/>
</dbReference>
<comment type="caution">
    <text evidence="11">The sequence shown here is derived from an EMBL/GenBank/DDBJ whole genome shotgun (WGS) entry which is preliminary data.</text>
</comment>
<proteinExistence type="inferred from homology"/>
<dbReference type="Gene3D" id="3.40.50.300">
    <property type="entry name" value="P-loop containing nucleotide triphosphate hydrolases"/>
    <property type="match status" value="2"/>
</dbReference>
<feature type="region of interest" description="Disordered" evidence="9">
    <location>
        <begin position="528"/>
        <end position="549"/>
    </location>
</feature>
<evidence type="ECO:0000256" key="5">
    <source>
        <dbReference type="ARBA" id="ARBA00022519"/>
    </source>
</evidence>
<dbReference type="InterPro" id="IPR050388">
    <property type="entry name" value="ABC_Ni/Peptide_Import"/>
</dbReference>